<dbReference type="PANTHER" id="PTHR10134">
    <property type="entry name" value="CYTOCHROME B-C1 COMPLEX SUBUNIT RIESKE, MITOCHONDRIAL"/>
    <property type="match status" value="1"/>
</dbReference>
<feature type="domain" description="Rieske" evidence="11">
    <location>
        <begin position="55"/>
        <end position="146"/>
    </location>
</feature>
<dbReference type="Proteomes" id="UP001501475">
    <property type="component" value="Unassembled WGS sequence"/>
</dbReference>
<proteinExistence type="predicted"/>
<dbReference type="Gene3D" id="2.102.10.10">
    <property type="entry name" value="Rieske [2Fe-2S] iron-sulphur domain"/>
    <property type="match status" value="1"/>
</dbReference>
<reference evidence="12 13" key="1">
    <citation type="journal article" date="2019" name="Int. J. Syst. Evol. Microbiol.">
        <title>The Global Catalogue of Microorganisms (GCM) 10K type strain sequencing project: providing services to taxonomists for standard genome sequencing and annotation.</title>
        <authorList>
            <consortium name="The Broad Institute Genomics Platform"/>
            <consortium name="The Broad Institute Genome Sequencing Center for Infectious Disease"/>
            <person name="Wu L."/>
            <person name="Ma J."/>
        </authorList>
    </citation>
    <scope>NUCLEOTIDE SEQUENCE [LARGE SCALE GENOMIC DNA]</scope>
    <source>
        <strain evidence="12 13">JCM 15591</strain>
    </source>
</reference>
<evidence type="ECO:0000256" key="10">
    <source>
        <dbReference type="SAM" id="MobiDB-lite"/>
    </source>
</evidence>
<keyword evidence="3" id="KW-0001">2Fe-2S</keyword>
<evidence type="ECO:0000256" key="4">
    <source>
        <dbReference type="ARBA" id="ARBA00022723"/>
    </source>
</evidence>
<dbReference type="PROSITE" id="PS51318">
    <property type="entry name" value="TAT"/>
    <property type="match status" value="1"/>
</dbReference>
<dbReference type="InterPro" id="IPR036922">
    <property type="entry name" value="Rieske_2Fe-2S_sf"/>
</dbReference>
<dbReference type="InterPro" id="IPR006311">
    <property type="entry name" value="TAT_signal"/>
</dbReference>
<keyword evidence="5" id="KW-0408">Iron</keyword>
<dbReference type="Pfam" id="PF00355">
    <property type="entry name" value="Rieske"/>
    <property type="match status" value="1"/>
</dbReference>
<accession>A0ABN2KC64</accession>
<dbReference type="EMBL" id="BAAAPN010000028">
    <property type="protein sequence ID" value="GAA1752562.1"/>
    <property type="molecule type" value="Genomic_DNA"/>
</dbReference>
<evidence type="ECO:0000256" key="7">
    <source>
        <dbReference type="ARBA" id="ARBA00023157"/>
    </source>
</evidence>
<feature type="region of interest" description="Disordered" evidence="10">
    <location>
        <begin position="36"/>
        <end position="65"/>
    </location>
</feature>
<dbReference type="PROSITE" id="PS51296">
    <property type="entry name" value="RIESKE"/>
    <property type="match status" value="1"/>
</dbReference>
<evidence type="ECO:0000256" key="2">
    <source>
        <dbReference type="ARBA" id="ARBA00015816"/>
    </source>
</evidence>
<dbReference type="SUPFAM" id="SSF50022">
    <property type="entry name" value="ISP domain"/>
    <property type="match status" value="1"/>
</dbReference>
<evidence type="ECO:0000256" key="6">
    <source>
        <dbReference type="ARBA" id="ARBA00023014"/>
    </source>
</evidence>
<evidence type="ECO:0000256" key="9">
    <source>
        <dbReference type="ARBA" id="ARBA00034078"/>
    </source>
</evidence>
<dbReference type="CDD" id="cd03467">
    <property type="entry name" value="Rieske"/>
    <property type="match status" value="1"/>
</dbReference>
<keyword evidence="6" id="KW-0411">Iron-sulfur</keyword>
<gene>
    <name evidence="12" type="ORF">GCM10009810_10750</name>
</gene>
<evidence type="ECO:0000256" key="5">
    <source>
        <dbReference type="ARBA" id="ARBA00023004"/>
    </source>
</evidence>
<comment type="cofactor">
    <cofactor evidence="9">
        <name>[2Fe-2S] cluster</name>
        <dbReference type="ChEBI" id="CHEBI:190135"/>
    </cofactor>
</comment>
<dbReference type="InterPro" id="IPR017941">
    <property type="entry name" value="Rieske_2Fe-2S"/>
</dbReference>
<comment type="function">
    <text evidence="1">Iron-sulfur subunit of the cytochrome bc1 complex, an essential component of the respiratory electron transport chain required for ATP synthesis. The bc1 complex catalyzes the oxidation of menaquinol and the reduction of cytochrome c in the respiratory chain. The bc1 complex operates through a Q-cycle mechanism that couples electron transfer to generation of the proton gradient that drives ATP synthesis.</text>
</comment>
<name>A0ABN2KC64_9MICO</name>
<dbReference type="PRINTS" id="PR00162">
    <property type="entry name" value="RIESKE"/>
</dbReference>
<evidence type="ECO:0000259" key="11">
    <source>
        <dbReference type="PROSITE" id="PS51296"/>
    </source>
</evidence>
<evidence type="ECO:0000313" key="12">
    <source>
        <dbReference type="EMBL" id="GAA1752562.1"/>
    </source>
</evidence>
<protein>
    <recommendedName>
        <fullName evidence="2">Cytochrome bc1 complex Rieske iron-sulfur subunit</fullName>
    </recommendedName>
    <alternativeName>
        <fullName evidence="8">Cytochrome bc1 reductase complex subunit QcrA</fullName>
    </alternativeName>
</protein>
<keyword evidence="4" id="KW-0479">Metal-binding</keyword>
<comment type="caution">
    <text evidence="12">The sequence shown here is derived from an EMBL/GenBank/DDBJ whole genome shotgun (WGS) entry which is preliminary data.</text>
</comment>
<keyword evidence="13" id="KW-1185">Reference proteome</keyword>
<dbReference type="InterPro" id="IPR005805">
    <property type="entry name" value="Rieske_Fe-S_prot_C"/>
</dbReference>
<dbReference type="RefSeq" id="WP_344063174.1">
    <property type="nucleotide sequence ID" value="NZ_BAAAPN010000028.1"/>
</dbReference>
<keyword evidence="7" id="KW-1015">Disulfide bond</keyword>
<evidence type="ECO:0000256" key="3">
    <source>
        <dbReference type="ARBA" id="ARBA00022714"/>
    </source>
</evidence>
<organism evidence="12 13">
    <name type="scientific">Nostocoides vanveenii</name>
    <dbReference type="NCBI Taxonomy" id="330835"/>
    <lineage>
        <taxon>Bacteria</taxon>
        <taxon>Bacillati</taxon>
        <taxon>Actinomycetota</taxon>
        <taxon>Actinomycetes</taxon>
        <taxon>Micrococcales</taxon>
        <taxon>Intrasporangiaceae</taxon>
        <taxon>Nostocoides</taxon>
    </lineage>
</organism>
<evidence type="ECO:0000313" key="13">
    <source>
        <dbReference type="Proteomes" id="UP001501475"/>
    </source>
</evidence>
<sequence>MTDTSPHGDPSNARRAVLGMGAGGLVVLAASACGSESSSPTSAGAGASSGSSAGGTRVRKDQVPEGGGVLLSAEKVVVTQPTAGQFKAFSAICTHQGCPVDSVAKTIGCSCHGSQFAIADGAVVQGPATQPLPAKTATVDGDFVTVT</sequence>
<feature type="compositionally biased region" description="Low complexity" evidence="10">
    <location>
        <begin position="36"/>
        <end position="55"/>
    </location>
</feature>
<evidence type="ECO:0000256" key="1">
    <source>
        <dbReference type="ARBA" id="ARBA00002494"/>
    </source>
</evidence>
<evidence type="ECO:0000256" key="8">
    <source>
        <dbReference type="ARBA" id="ARBA00029586"/>
    </source>
</evidence>
<dbReference type="InterPro" id="IPR014349">
    <property type="entry name" value="Rieske_Fe-S_prot"/>
</dbReference>